<evidence type="ECO:0000313" key="3">
    <source>
        <dbReference type="Proteomes" id="UP000447434"/>
    </source>
</evidence>
<sequence length="93" mass="11387">MFITINQYYTFICSYYTQTMISFVVVFCREYYLIISYEMVTLVCCSFFLSFQFGFFIFVWIKFLGYYYVMVGVKKTKWDFSTIIVSLIYLWGY</sequence>
<accession>A0A6A4QIP8</accession>
<proteinExistence type="predicted"/>
<reference evidence="3" key="1">
    <citation type="journal article" date="2020" name="Nat. Commun.">
        <title>Genome sequence of the cluster root forming white lupin.</title>
        <authorList>
            <person name="Hufnagel B."/>
            <person name="Marques A."/>
            <person name="Soriano A."/>
            <person name="Marques L."/>
            <person name="Divol F."/>
            <person name="Doumas P."/>
            <person name="Sallet E."/>
            <person name="Mancinotti D."/>
            <person name="Carrere S."/>
            <person name="Marande W."/>
            <person name="Arribat S."/>
            <person name="Keller J."/>
            <person name="Huneau C."/>
            <person name="Blein T."/>
            <person name="Aime D."/>
            <person name="Laguerre M."/>
            <person name="Taylor J."/>
            <person name="Schubert V."/>
            <person name="Nelson M."/>
            <person name="Geu-Flores F."/>
            <person name="Crespi M."/>
            <person name="Gallardo-Guerrero K."/>
            <person name="Delaux P.-M."/>
            <person name="Salse J."/>
            <person name="Berges H."/>
            <person name="Guyot R."/>
            <person name="Gouzy J."/>
            <person name="Peret B."/>
        </authorList>
    </citation>
    <scope>NUCLEOTIDE SEQUENCE [LARGE SCALE GENOMIC DNA]</scope>
    <source>
        <strain evidence="3">cv. Amiga</strain>
    </source>
</reference>
<evidence type="ECO:0000256" key="1">
    <source>
        <dbReference type="SAM" id="Phobius"/>
    </source>
</evidence>
<keyword evidence="1" id="KW-0812">Transmembrane</keyword>
<gene>
    <name evidence="2" type="ORF">Lalb_Chr05g0221451</name>
</gene>
<feature type="transmembrane region" description="Helical" evidence="1">
    <location>
        <begin position="6"/>
        <end position="28"/>
    </location>
</feature>
<keyword evidence="1" id="KW-0472">Membrane</keyword>
<dbReference type="EMBL" id="WOCE01000005">
    <property type="protein sequence ID" value="KAE9613820.1"/>
    <property type="molecule type" value="Genomic_DNA"/>
</dbReference>
<protein>
    <submittedName>
        <fullName evidence="2">Uncharacterized protein</fullName>
    </submittedName>
</protein>
<keyword evidence="1" id="KW-1133">Transmembrane helix</keyword>
<dbReference type="Proteomes" id="UP000447434">
    <property type="component" value="Chromosome 5"/>
</dbReference>
<name>A0A6A4QIP8_LUPAL</name>
<dbReference type="AlphaFoldDB" id="A0A6A4QIP8"/>
<comment type="caution">
    <text evidence="2">The sequence shown here is derived from an EMBL/GenBank/DDBJ whole genome shotgun (WGS) entry which is preliminary data.</text>
</comment>
<evidence type="ECO:0000313" key="2">
    <source>
        <dbReference type="EMBL" id="KAE9613820.1"/>
    </source>
</evidence>
<organism evidence="2 3">
    <name type="scientific">Lupinus albus</name>
    <name type="common">White lupine</name>
    <name type="synonym">Lupinus termis</name>
    <dbReference type="NCBI Taxonomy" id="3870"/>
    <lineage>
        <taxon>Eukaryota</taxon>
        <taxon>Viridiplantae</taxon>
        <taxon>Streptophyta</taxon>
        <taxon>Embryophyta</taxon>
        <taxon>Tracheophyta</taxon>
        <taxon>Spermatophyta</taxon>
        <taxon>Magnoliopsida</taxon>
        <taxon>eudicotyledons</taxon>
        <taxon>Gunneridae</taxon>
        <taxon>Pentapetalae</taxon>
        <taxon>rosids</taxon>
        <taxon>fabids</taxon>
        <taxon>Fabales</taxon>
        <taxon>Fabaceae</taxon>
        <taxon>Papilionoideae</taxon>
        <taxon>50 kb inversion clade</taxon>
        <taxon>genistoids sensu lato</taxon>
        <taxon>core genistoids</taxon>
        <taxon>Genisteae</taxon>
        <taxon>Lupinus</taxon>
    </lineage>
</organism>
<feature type="transmembrane region" description="Helical" evidence="1">
    <location>
        <begin position="40"/>
        <end position="61"/>
    </location>
</feature>
<keyword evidence="3" id="KW-1185">Reference proteome</keyword>